<protein>
    <submittedName>
        <fullName evidence="2">Endodeoxyribonuclease RUS</fullName>
    </submittedName>
</protein>
<sequence>MNYRVTLPFPPSELMPNNKNGRHWAVTHKAKLKAREDAYFLTLQAGWRGADVSNGIKVTFYLPDKRRRDNDNLLAASKPALDGFAKAIGVDDSNFNPLLIVRVDKVDKKNEKNNGDEEPARMEIERL</sequence>
<dbReference type="EMBL" id="UHIC01000001">
    <property type="protein sequence ID" value="SUO95229.1"/>
    <property type="molecule type" value="Genomic_DNA"/>
</dbReference>
<dbReference type="OrthoDB" id="6367660at2"/>
<dbReference type="AlphaFoldDB" id="A0A380MRG2"/>
<feature type="region of interest" description="Disordered" evidence="1">
    <location>
        <begin position="107"/>
        <end position="127"/>
    </location>
</feature>
<reference evidence="2 3" key="1">
    <citation type="submission" date="2018-06" db="EMBL/GenBank/DDBJ databases">
        <authorList>
            <consortium name="Pathogen Informatics"/>
            <person name="Doyle S."/>
        </authorList>
    </citation>
    <scope>NUCLEOTIDE SEQUENCE [LARGE SCALE GENOMIC DNA]</scope>
    <source>
        <strain evidence="2 3">NCTC13337</strain>
    </source>
</reference>
<evidence type="ECO:0000256" key="1">
    <source>
        <dbReference type="SAM" id="MobiDB-lite"/>
    </source>
</evidence>
<gene>
    <name evidence="2" type="ORF">NCTC13337_01168</name>
</gene>
<dbReference type="Proteomes" id="UP000254601">
    <property type="component" value="Unassembled WGS sequence"/>
</dbReference>
<keyword evidence="3" id="KW-1185">Reference proteome</keyword>
<dbReference type="GO" id="GO:0006281">
    <property type="term" value="P:DNA repair"/>
    <property type="evidence" value="ECO:0007669"/>
    <property type="project" value="InterPro"/>
</dbReference>
<proteinExistence type="predicted"/>
<dbReference type="GO" id="GO:0000287">
    <property type="term" value="F:magnesium ion binding"/>
    <property type="evidence" value="ECO:0007669"/>
    <property type="project" value="InterPro"/>
</dbReference>
<dbReference type="RefSeq" id="WP_072576195.1">
    <property type="nucleotide sequence ID" value="NZ_LWHB01000054.1"/>
</dbReference>
<dbReference type="SUPFAM" id="SSF103084">
    <property type="entry name" value="Holliday junction resolvase RusA"/>
    <property type="match status" value="1"/>
</dbReference>
<organism evidence="2 3">
    <name type="scientific">Suttonella ornithocola</name>
    <dbReference type="NCBI Taxonomy" id="279832"/>
    <lineage>
        <taxon>Bacteria</taxon>
        <taxon>Pseudomonadati</taxon>
        <taxon>Pseudomonadota</taxon>
        <taxon>Gammaproteobacteria</taxon>
        <taxon>Cardiobacteriales</taxon>
        <taxon>Cardiobacteriaceae</taxon>
        <taxon>Suttonella</taxon>
    </lineage>
</organism>
<evidence type="ECO:0000313" key="2">
    <source>
        <dbReference type="EMBL" id="SUO95229.1"/>
    </source>
</evidence>
<dbReference type="GO" id="GO:0006310">
    <property type="term" value="P:DNA recombination"/>
    <property type="evidence" value="ECO:0007669"/>
    <property type="project" value="InterPro"/>
</dbReference>
<name>A0A380MRG2_9GAMM</name>
<evidence type="ECO:0000313" key="3">
    <source>
        <dbReference type="Proteomes" id="UP000254601"/>
    </source>
</evidence>
<dbReference type="InterPro" id="IPR036614">
    <property type="entry name" value="RusA-like_sf"/>
</dbReference>
<accession>A0A380MRG2</accession>
<dbReference type="Gene3D" id="3.30.1330.70">
    <property type="entry name" value="Holliday junction resolvase RusA"/>
    <property type="match status" value="1"/>
</dbReference>